<accession>A0A841EMN2</accession>
<evidence type="ECO:0000256" key="1">
    <source>
        <dbReference type="SAM" id="MobiDB-lite"/>
    </source>
</evidence>
<dbReference type="CDD" id="cd06558">
    <property type="entry name" value="crotonase-like"/>
    <property type="match status" value="1"/>
</dbReference>
<dbReference type="NCBIfam" id="NF004796">
    <property type="entry name" value="PRK06144.1"/>
    <property type="match status" value="1"/>
</dbReference>
<dbReference type="GO" id="GO:0006635">
    <property type="term" value="P:fatty acid beta-oxidation"/>
    <property type="evidence" value="ECO:0007669"/>
    <property type="project" value="TreeGrafter"/>
</dbReference>
<comment type="caution">
    <text evidence="2">The sequence shown here is derived from an EMBL/GenBank/DDBJ whole genome shotgun (WGS) entry which is preliminary data.</text>
</comment>
<dbReference type="AlphaFoldDB" id="A0A841EMN2"/>
<evidence type="ECO:0000313" key="2">
    <source>
        <dbReference type="EMBL" id="MBB6000681.1"/>
    </source>
</evidence>
<protein>
    <submittedName>
        <fullName evidence="2">Enoyl-CoA hydratase/carnithine racemase</fullName>
    </submittedName>
</protein>
<feature type="region of interest" description="Disordered" evidence="1">
    <location>
        <begin position="1"/>
        <end position="32"/>
    </location>
</feature>
<keyword evidence="3" id="KW-1185">Reference proteome</keyword>
<dbReference type="EMBL" id="JACHLY010000001">
    <property type="protein sequence ID" value="MBB6000681.1"/>
    <property type="molecule type" value="Genomic_DNA"/>
</dbReference>
<dbReference type="InterPro" id="IPR001753">
    <property type="entry name" value="Enoyl-CoA_hydra/iso"/>
</dbReference>
<dbReference type="SUPFAM" id="SSF52096">
    <property type="entry name" value="ClpP/crotonase"/>
    <property type="match status" value="1"/>
</dbReference>
<dbReference type="Pfam" id="PF00378">
    <property type="entry name" value="ECH_1"/>
    <property type="match status" value="1"/>
</dbReference>
<reference evidence="2 3" key="1">
    <citation type="submission" date="2020-08" db="EMBL/GenBank/DDBJ databases">
        <title>Sequencing the genomes of 1000 actinobacteria strains.</title>
        <authorList>
            <person name="Klenk H.-P."/>
        </authorList>
    </citation>
    <scope>NUCLEOTIDE SEQUENCE [LARGE SCALE GENOMIC DNA]</scope>
    <source>
        <strain evidence="2 3">DSM 44593</strain>
    </source>
</reference>
<dbReference type="GO" id="GO:0003824">
    <property type="term" value="F:catalytic activity"/>
    <property type="evidence" value="ECO:0007669"/>
    <property type="project" value="UniProtKB-ARBA"/>
</dbReference>
<dbReference type="PANTHER" id="PTHR11941:SF54">
    <property type="entry name" value="ENOYL-COA HYDRATASE, MITOCHONDRIAL"/>
    <property type="match status" value="1"/>
</dbReference>
<dbReference type="Proteomes" id="UP000578077">
    <property type="component" value="Unassembled WGS sequence"/>
</dbReference>
<organism evidence="2 3">
    <name type="scientific">Streptomonospora salina</name>
    <dbReference type="NCBI Taxonomy" id="104205"/>
    <lineage>
        <taxon>Bacteria</taxon>
        <taxon>Bacillati</taxon>
        <taxon>Actinomycetota</taxon>
        <taxon>Actinomycetes</taxon>
        <taxon>Streptosporangiales</taxon>
        <taxon>Nocardiopsidaceae</taxon>
        <taxon>Streptomonospora</taxon>
    </lineage>
</organism>
<proteinExistence type="predicted"/>
<gene>
    <name evidence="2" type="ORF">HNR25_004432</name>
</gene>
<name>A0A841EMN2_9ACTN</name>
<evidence type="ECO:0000313" key="3">
    <source>
        <dbReference type="Proteomes" id="UP000578077"/>
    </source>
</evidence>
<dbReference type="RefSeq" id="WP_184638262.1">
    <property type="nucleotide sequence ID" value="NZ_BAABKT010000038.1"/>
</dbReference>
<sequence>MSDDADGSGDGTGRRRDGADAGGDGGPGLLVSQRGGVLTATFDRPARRNAMTWAMYEELADVCERADADDDVRALLLTGAGDTAFVAGSDIGQFAGFTDGADGVDYERRLGAIIDRLAAVQVPTLAAVRGYCVGGGLIIAASCDLRIAAPSARFGVPIARTLGNCLGMSTYALLVDHLGPGRTLDLLLTARMLTADEAHAAGFVTRLAADEDLDAEAAALTDRLAEHSPLSMWAAKESVRRLRRANLPEDRDILERAYGSEDFRNAVAAFGAKTAPTWRGR</sequence>
<dbReference type="InterPro" id="IPR029045">
    <property type="entry name" value="ClpP/crotonase-like_dom_sf"/>
</dbReference>
<dbReference type="Gene3D" id="3.90.226.10">
    <property type="entry name" value="2-enoyl-CoA Hydratase, Chain A, domain 1"/>
    <property type="match status" value="1"/>
</dbReference>
<dbReference type="PANTHER" id="PTHR11941">
    <property type="entry name" value="ENOYL-COA HYDRATASE-RELATED"/>
    <property type="match status" value="1"/>
</dbReference>